<proteinExistence type="predicted"/>
<evidence type="ECO:0000313" key="1">
    <source>
        <dbReference type="EMBL" id="OHA07683.1"/>
    </source>
</evidence>
<gene>
    <name evidence="1" type="ORF">A2934_05910</name>
</gene>
<dbReference type="Proteomes" id="UP000177982">
    <property type="component" value="Unassembled WGS sequence"/>
</dbReference>
<dbReference type="EMBL" id="MHQO01000005">
    <property type="protein sequence ID" value="OHA07683.1"/>
    <property type="molecule type" value="Genomic_DNA"/>
</dbReference>
<sequence>MENCTPMLARYVRARDGNFITKNACLRDLKKGKEKPMKEYVLHYSLENLETNSSEMHRLTVQASDSVEAIKQIAKKLMLLEEESKGKKKVWLVAVEWQGVDVFHITDEQANFLRCIVDEVYCS</sequence>
<accession>A0A1G2L7R3</accession>
<dbReference type="AlphaFoldDB" id="A0A1G2L7R3"/>
<evidence type="ECO:0000313" key="2">
    <source>
        <dbReference type="Proteomes" id="UP000177982"/>
    </source>
</evidence>
<name>A0A1G2L7R3_9BACT</name>
<protein>
    <submittedName>
        <fullName evidence="1">Uncharacterized protein</fullName>
    </submittedName>
</protein>
<reference evidence="1 2" key="1">
    <citation type="journal article" date="2016" name="Nat. Commun.">
        <title>Thousands of microbial genomes shed light on interconnected biogeochemical processes in an aquifer system.</title>
        <authorList>
            <person name="Anantharaman K."/>
            <person name="Brown C.T."/>
            <person name="Hug L.A."/>
            <person name="Sharon I."/>
            <person name="Castelle C.J."/>
            <person name="Probst A.J."/>
            <person name="Thomas B.C."/>
            <person name="Singh A."/>
            <person name="Wilkins M.J."/>
            <person name="Karaoz U."/>
            <person name="Brodie E.L."/>
            <person name="Williams K.H."/>
            <person name="Hubbard S.S."/>
            <person name="Banfield J.F."/>
        </authorList>
    </citation>
    <scope>NUCLEOTIDE SEQUENCE [LARGE SCALE GENOMIC DNA]</scope>
</reference>
<comment type="caution">
    <text evidence="1">The sequence shown here is derived from an EMBL/GenBank/DDBJ whole genome shotgun (WGS) entry which is preliminary data.</text>
</comment>
<organism evidence="1 2">
    <name type="scientific">Candidatus Sungbacteria bacterium RIFCSPLOWO2_01_FULL_47_10</name>
    <dbReference type="NCBI Taxonomy" id="1802276"/>
    <lineage>
        <taxon>Bacteria</taxon>
        <taxon>Candidatus Sungiibacteriota</taxon>
    </lineage>
</organism>